<evidence type="ECO:0000256" key="2">
    <source>
        <dbReference type="ARBA" id="ARBA00023242"/>
    </source>
</evidence>
<dbReference type="Pfam" id="PF00250">
    <property type="entry name" value="Forkhead"/>
    <property type="match status" value="1"/>
</dbReference>
<protein>
    <submittedName>
        <fullName evidence="5">Forkhead box protein A4-A</fullName>
    </submittedName>
</protein>
<dbReference type="Gene3D" id="1.10.10.10">
    <property type="entry name" value="Winged helix-like DNA-binding domain superfamily/Winged helix DNA-binding domain"/>
    <property type="match status" value="1"/>
</dbReference>
<dbReference type="STRING" id="6573.A0A210QVQ4"/>
<organism evidence="5 6">
    <name type="scientific">Mizuhopecten yessoensis</name>
    <name type="common">Japanese scallop</name>
    <name type="synonym">Patinopecten yessoensis</name>
    <dbReference type="NCBI Taxonomy" id="6573"/>
    <lineage>
        <taxon>Eukaryota</taxon>
        <taxon>Metazoa</taxon>
        <taxon>Spiralia</taxon>
        <taxon>Lophotrochozoa</taxon>
        <taxon>Mollusca</taxon>
        <taxon>Bivalvia</taxon>
        <taxon>Autobranchia</taxon>
        <taxon>Pteriomorphia</taxon>
        <taxon>Pectinida</taxon>
        <taxon>Pectinoidea</taxon>
        <taxon>Pectinidae</taxon>
        <taxon>Mizuhopecten</taxon>
    </lineage>
</organism>
<dbReference type="GO" id="GO:0030154">
    <property type="term" value="P:cell differentiation"/>
    <property type="evidence" value="ECO:0007669"/>
    <property type="project" value="TreeGrafter"/>
</dbReference>
<dbReference type="Proteomes" id="UP000242188">
    <property type="component" value="Unassembled WGS sequence"/>
</dbReference>
<dbReference type="AlphaFoldDB" id="A0A210QVQ4"/>
<accession>A0A210QVQ4</accession>
<dbReference type="PANTHER" id="PTHR11829:SF142">
    <property type="entry name" value="FORK-HEAD DOMAIN-CONTAINING PROTEIN"/>
    <property type="match status" value="1"/>
</dbReference>
<feature type="domain" description="Fork-head" evidence="4">
    <location>
        <begin position="44"/>
        <end position="136"/>
    </location>
</feature>
<comment type="subcellular location">
    <subcellularLocation>
        <location evidence="3">Nucleus</location>
    </subcellularLocation>
</comment>
<dbReference type="PROSITE" id="PS00658">
    <property type="entry name" value="FORK_HEAD_2"/>
    <property type="match status" value="1"/>
</dbReference>
<reference evidence="5 6" key="1">
    <citation type="journal article" date="2017" name="Nat. Ecol. Evol.">
        <title>Scallop genome provides insights into evolution of bilaterian karyotype and development.</title>
        <authorList>
            <person name="Wang S."/>
            <person name="Zhang J."/>
            <person name="Jiao W."/>
            <person name="Li J."/>
            <person name="Xun X."/>
            <person name="Sun Y."/>
            <person name="Guo X."/>
            <person name="Huan P."/>
            <person name="Dong B."/>
            <person name="Zhang L."/>
            <person name="Hu X."/>
            <person name="Sun X."/>
            <person name="Wang J."/>
            <person name="Zhao C."/>
            <person name="Wang Y."/>
            <person name="Wang D."/>
            <person name="Huang X."/>
            <person name="Wang R."/>
            <person name="Lv J."/>
            <person name="Li Y."/>
            <person name="Zhang Z."/>
            <person name="Liu B."/>
            <person name="Lu W."/>
            <person name="Hui Y."/>
            <person name="Liang J."/>
            <person name="Zhou Z."/>
            <person name="Hou R."/>
            <person name="Li X."/>
            <person name="Liu Y."/>
            <person name="Li H."/>
            <person name="Ning X."/>
            <person name="Lin Y."/>
            <person name="Zhao L."/>
            <person name="Xing Q."/>
            <person name="Dou J."/>
            <person name="Li Y."/>
            <person name="Mao J."/>
            <person name="Guo H."/>
            <person name="Dou H."/>
            <person name="Li T."/>
            <person name="Mu C."/>
            <person name="Jiang W."/>
            <person name="Fu Q."/>
            <person name="Fu X."/>
            <person name="Miao Y."/>
            <person name="Liu J."/>
            <person name="Yu Q."/>
            <person name="Li R."/>
            <person name="Liao H."/>
            <person name="Li X."/>
            <person name="Kong Y."/>
            <person name="Jiang Z."/>
            <person name="Chourrout D."/>
            <person name="Li R."/>
            <person name="Bao Z."/>
        </authorList>
    </citation>
    <scope>NUCLEOTIDE SEQUENCE [LARGE SCALE GENOMIC DNA]</scope>
    <source>
        <strain evidence="5 6">PY_sf001</strain>
    </source>
</reference>
<dbReference type="InterPro" id="IPR036388">
    <property type="entry name" value="WH-like_DNA-bd_sf"/>
</dbReference>
<dbReference type="FunFam" id="1.10.10.10:FF:000135">
    <property type="entry name" value="forkhead box protein G1"/>
    <property type="match status" value="1"/>
</dbReference>
<dbReference type="InterPro" id="IPR001766">
    <property type="entry name" value="Fork_head_dom"/>
</dbReference>
<keyword evidence="6" id="KW-1185">Reference proteome</keyword>
<evidence type="ECO:0000256" key="1">
    <source>
        <dbReference type="ARBA" id="ARBA00023125"/>
    </source>
</evidence>
<feature type="DNA-binding region" description="Fork-head" evidence="3">
    <location>
        <begin position="44"/>
        <end position="136"/>
    </location>
</feature>
<dbReference type="GO" id="GO:0005634">
    <property type="term" value="C:nucleus"/>
    <property type="evidence" value="ECO:0007669"/>
    <property type="project" value="UniProtKB-SubCell"/>
</dbReference>
<dbReference type="InterPro" id="IPR047519">
    <property type="entry name" value="FH_FOXQ2-like"/>
</dbReference>
<dbReference type="PRINTS" id="PR00053">
    <property type="entry name" value="FORKHEAD"/>
</dbReference>
<dbReference type="EMBL" id="NEDP02001616">
    <property type="protein sequence ID" value="OWF52837.1"/>
    <property type="molecule type" value="Genomic_DNA"/>
</dbReference>
<dbReference type="InterPro" id="IPR050211">
    <property type="entry name" value="FOX_domain-containing"/>
</dbReference>
<dbReference type="SUPFAM" id="SSF46785">
    <property type="entry name" value="Winged helix' DNA-binding domain"/>
    <property type="match status" value="1"/>
</dbReference>
<sequence>MNKDRAPKRNIDDESETVLPCKVAKCETLVDCDQTVNENVSSRKPNLSYIAMISMALQSVPSKQMLLSEIYEWISEHYPYYRQEDRSWRNSIRHNLSLNECFVKSGRSESGKGSYWSIHPANMEDFGNGDYRRRRARRRVRKCDDELRTLCEPSCVSGESTLQTLQASPVVQFYSGYVPMSSTYVSTSYLNSMFGTEKILNRENQVRNLHQTNRFILPNTVCLPNLQTFTGNRLSTEVRDTPSVLVNVNVNLDGFQPQFG</sequence>
<keyword evidence="2 3" id="KW-0539">Nucleus</keyword>
<dbReference type="OrthoDB" id="5954824at2759"/>
<name>A0A210QVQ4_MIZYE</name>
<evidence type="ECO:0000259" key="4">
    <source>
        <dbReference type="PROSITE" id="PS50039"/>
    </source>
</evidence>
<dbReference type="SMART" id="SM00339">
    <property type="entry name" value="FH"/>
    <property type="match status" value="1"/>
</dbReference>
<dbReference type="GO" id="GO:0000978">
    <property type="term" value="F:RNA polymerase II cis-regulatory region sequence-specific DNA binding"/>
    <property type="evidence" value="ECO:0007669"/>
    <property type="project" value="TreeGrafter"/>
</dbReference>
<proteinExistence type="predicted"/>
<keyword evidence="1 3" id="KW-0238">DNA-binding</keyword>
<dbReference type="InterPro" id="IPR036390">
    <property type="entry name" value="WH_DNA-bd_sf"/>
</dbReference>
<comment type="caution">
    <text evidence="5">The sequence shown here is derived from an EMBL/GenBank/DDBJ whole genome shotgun (WGS) entry which is preliminary data.</text>
</comment>
<dbReference type="PROSITE" id="PS50039">
    <property type="entry name" value="FORK_HEAD_3"/>
    <property type="match status" value="1"/>
</dbReference>
<evidence type="ECO:0000313" key="5">
    <source>
        <dbReference type="EMBL" id="OWF52837.1"/>
    </source>
</evidence>
<dbReference type="GO" id="GO:0009653">
    <property type="term" value="P:anatomical structure morphogenesis"/>
    <property type="evidence" value="ECO:0007669"/>
    <property type="project" value="TreeGrafter"/>
</dbReference>
<evidence type="ECO:0000256" key="3">
    <source>
        <dbReference type="PROSITE-ProRule" id="PRU00089"/>
    </source>
</evidence>
<dbReference type="CDD" id="cd20035">
    <property type="entry name" value="FH_FOXQ2-like"/>
    <property type="match status" value="1"/>
</dbReference>
<evidence type="ECO:0000313" key="6">
    <source>
        <dbReference type="Proteomes" id="UP000242188"/>
    </source>
</evidence>
<dbReference type="InterPro" id="IPR030456">
    <property type="entry name" value="TF_fork_head_CS_2"/>
</dbReference>
<gene>
    <name evidence="5" type="ORF">KP79_PYT15048</name>
</gene>
<dbReference type="GO" id="GO:0000981">
    <property type="term" value="F:DNA-binding transcription factor activity, RNA polymerase II-specific"/>
    <property type="evidence" value="ECO:0007669"/>
    <property type="project" value="TreeGrafter"/>
</dbReference>
<dbReference type="PANTHER" id="PTHR11829">
    <property type="entry name" value="FORKHEAD BOX PROTEIN"/>
    <property type="match status" value="1"/>
</dbReference>